<sequence length="230" mass="25464">KQNDGYKLRESPVVHRTLRSPTTPEPQLRATSTTMIPSFNEADIAALDLLPHLPPRTSVQPADHDLFEVSSSSINTANTKSANDIPLHGRVEVNIATASPGPGMDDSDKENRPVFLFGHFLVKQKGDIATTPVHIQEPDHLRERRKERKEFAERRDFVQDTEPPVESTSLTSVSVEATSPGTTPLISRTDDVVSTHTEQGHFSLDTPRMSVRLDDLTDVLGFHVLDEESS</sequence>
<proteinExistence type="predicted"/>
<feature type="non-terminal residue" evidence="2">
    <location>
        <position position="1"/>
    </location>
</feature>
<feature type="compositionally biased region" description="Basic and acidic residues" evidence="1">
    <location>
        <begin position="1"/>
        <end position="13"/>
    </location>
</feature>
<reference evidence="2 3" key="1">
    <citation type="journal article" date="2021" name="Environ. Microbiol.">
        <title>Gene family expansions and transcriptome signatures uncover fungal adaptations to wood decay.</title>
        <authorList>
            <person name="Hage H."/>
            <person name="Miyauchi S."/>
            <person name="Viragh M."/>
            <person name="Drula E."/>
            <person name="Min B."/>
            <person name="Chaduli D."/>
            <person name="Navarro D."/>
            <person name="Favel A."/>
            <person name="Norest M."/>
            <person name="Lesage-Meessen L."/>
            <person name="Balint B."/>
            <person name="Merenyi Z."/>
            <person name="de Eugenio L."/>
            <person name="Morin E."/>
            <person name="Martinez A.T."/>
            <person name="Baldrian P."/>
            <person name="Stursova M."/>
            <person name="Martinez M.J."/>
            <person name="Novotny C."/>
            <person name="Magnuson J.K."/>
            <person name="Spatafora J.W."/>
            <person name="Maurice S."/>
            <person name="Pangilinan J."/>
            <person name="Andreopoulos W."/>
            <person name="LaButti K."/>
            <person name="Hundley H."/>
            <person name="Na H."/>
            <person name="Kuo A."/>
            <person name="Barry K."/>
            <person name="Lipzen A."/>
            <person name="Henrissat B."/>
            <person name="Riley R."/>
            <person name="Ahrendt S."/>
            <person name="Nagy L.G."/>
            <person name="Grigoriev I.V."/>
            <person name="Martin F."/>
            <person name="Rosso M.N."/>
        </authorList>
    </citation>
    <scope>NUCLEOTIDE SEQUENCE [LARGE SCALE GENOMIC DNA]</scope>
    <source>
        <strain evidence="2 3">CIRM-BRFM 1785</strain>
    </source>
</reference>
<feature type="region of interest" description="Disordered" evidence="1">
    <location>
        <begin position="1"/>
        <end position="31"/>
    </location>
</feature>
<evidence type="ECO:0000256" key="1">
    <source>
        <dbReference type="SAM" id="MobiDB-lite"/>
    </source>
</evidence>
<organism evidence="2 3">
    <name type="scientific">Rhodofomes roseus</name>
    <dbReference type="NCBI Taxonomy" id="34475"/>
    <lineage>
        <taxon>Eukaryota</taxon>
        <taxon>Fungi</taxon>
        <taxon>Dikarya</taxon>
        <taxon>Basidiomycota</taxon>
        <taxon>Agaricomycotina</taxon>
        <taxon>Agaricomycetes</taxon>
        <taxon>Polyporales</taxon>
        <taxon>Rhodofomes</taxon>
    </lineage>
</organism>
<dbReference type="EMBL" id="JADCUA010000006">
    <property type="protein sequence ID" value="KAH9839117.1"/>
    <property type="molecule type" value="Genomic_DNA"/>
</dbReference>
<evidence type="ECO:0000313" key="3">
    <source>
        <dbReference type="Proteomes" id="UP000814176"/>
    </source>
</evidence>
<protein>
    <submittedName>
        <fullName evidence="2">Uncharacterized protein</fullName>
    </submittedName>
</protein>
<evidence type="ECO:0000313" key="2">
    <source>
        <dbReference type="EMBL" id="KAH9839117.1"/>
    </source>
</evidence>
<feature type="compositionally biased region" description="Low complexity" evidence="1">
    <location>
        <begin position="165"/>
        <end position="179"/>
    </location>
</feature>
<name>A0ABQ8KLB0_9APHY</name>
<feature type="region of interest" description="Disordered" evidence="1">
    <location>
        <begin position="140"/>
        <end position="188"/>
    </location>
</feature>
<dbReference type="Proteomes" id="UP000814176">
    <property type="component" value="Unassembled WGS sequence"/>
</dbReference>
<dbReference type="RefSeq" id="XP_047780872.1">
    <property type="nucleotide sequence ID" value="XM_047928716.1"/>
</dbReference>
<feature type="compositionally biased region" description="Basic and acidic residues" evidence="1">
    <location>
        <begin position="140"/>
        <end position="158"/>
    </location>
</feature>
<comment type="caution">
    <text evidence="2">The sequence shown here is derived from an EMBL/GenBank/DDBJ whole genome shotgun (WGS) entry which is preliminary data.</text>
</comment>
<keyword evidence="3" id="KW-1185">Reference proteome</keyword>
<gene>
    <name evidence="2" type="ORF">C8Q71DRAFT_894129</name>
</gene>
<dbReference type="GeneID" id="72009448"/>
<accession>A0ABQ8KLB0</accession>